<feature type="non-terminal residue" evidence="7">
    <location>
        <position position="1"/>
    </location>
</feature>
<dbReference type="PANTHER" id="PTHR11101">
    <property type="entry name" value="PHOSPHATE TRANSPORTER"/>
    <property type="match status" value="1"/>
</dbReference>
<keyword evidence="3 6" id="KW-0812">Transmembrane</keyword>
<feature type="transmembrane region" description="Helical" evidence="6">
    <location>
        <begin position="12"/>
        <end position="32"/>
    </location>
</feature>
<gene>
    <name evidence="7" type="ORF">METZ01_LOCUS21994</name>
</gene>
<evidence type="ECO:0008006" key="8">
    <source>
        <dbReference type="Google" id="ProtNLM"/>
    </source>
</evidence>
<feature type="transmembrane region" description="Helical" evidence="6">
    <location>
        <begin position="304"/>
        <end position="323"/>
    </location>
</feature>
<comment type="subcellular location">
    <subcellularLocation>
        <location evidence="1">Membrane</location>
        <topology evidence="1">Multi-pass membrane protein</topology>
    </subcellularLocation>
</comment>
<proteinExistence type="predicted"/>
<sequence length="421" mass="44012">VDIIIQYGPYLLFSGCLFGFFMAWGIGANDVANAMGTSVGARALTLSQAILVACIFEFAGAYLAGGEVTATIRKGIIDPSLLSQTPELLVFGMLASLLAAGTWLLIASVNGWPVSTTHSIVGAIVGFAAVGISVDAVSWTQVTSIISSWVVSPFIAGTISFFIFKSVQHLILNKKNPFESAKKFVPGYMFLVGFVIAMVTLLKGLKHIGLSLNFEQSLMYSIGAGIAVALLGTLLLRKVKNTEQQRGDVVFDGIERVFAVLMVFTACAMAFAHGSNDVANAVGPLAAIANVVQSGGEIAVKSTMPWWILLLGGAGIVIGLATLGYRVIETVGRNITELTPSRGFAAELAAATTVVLASGTGLPISTTHTLVGAVLGVGLARGISAIDLRVVGRIIMSWVVTLPVGAGLSILFFFIMKGFFS</sequence>
<evidence type="ECO:0000256" key="6">
    <source>
        <dbReference type="SAM" id="Phobius"/>
    </source>
</evidence>
<dbReference type="PANTHER" id="PTHR11101:SF80">
    <property type="entry name" value="PHOSPHATE TRANSPORTER"/>
    <property type="match status" value="1"/>
</dbReference>
<evidence type="ECO:0000256" key="1">
    <source>
        <dbReference type="ARBA" id="ARBA00004141"/>
    </source>
</evidence>
<feature type="transmembrane region" description="Helical" evidence="6">
    <location>
        <begin position="88"/>
        <end position="107"/>
    </location>
</feature>
<dbReference type="GO" id="GO:0035435">
    <property type="term" value="P:phosphate ion transmembrane transport"/>
    <property type="evidence" value="ECO:0007669"/>
    <property type="project" value="TreeGrafter"/>
</dbReference>
<keyword evidence="5 6" id="KW-0472">Membrane</keyword>
<dbReference type="AlphaFoldDB" id="A0A381PQF2"/>
<protein>
    <recommendedName>
        <fullName evidence="8">Phosphate transporter</fullName>
    </recommendedName>
</protein>
<feature type="transmembrane region" description="Helical" evidence="6">
    <location>
        <begin position="145"/>
        <end position="164"/>
    </location>
</feature>
<dbReference type="GO" id="GO:0005315">
    <property type="term" value="F:phosphate transmembrane transporter activity"/>
    <property type="evidence" value="ECO:0007669"/>
    <property type="project" value="InterPro"/>
</dbReference>
<evidence type="ECO:0000256" key="3">
    <source>
        <dbReference type="ARBA" id="ARBA00022692"/>
    </source>
</evidence>
<dbReference type="GO" id="GO:0016020">
    <property type="term" value="C:membrane"/>
    <property type="evidence" value="ECO:0007669"/>
    <property type="project" value="UniProtKB-SubCell"/>
</dbReference>
<evidence type="ECO:0000313" key="7">
    <source>
        <dbReference type="EMBL" id="SUZ69140.1"/>
    </source>
</evidence>
<keyword evidence="4 6" id="KW-1133">Transmembrane helix</keyword>
<organism evidence="7">
    <name type="scientific">marine metagenome</name>
    <dbReference type="NCBI Taxonomy" id="408172"/>
    <lineage>
        <taxon>unclassified sequences</taxon>
        <taxon>metagenomes</taxon>
        <taxon>ecological metagenomes</taxon>
    </lineage>
</organism>
<feature type="transmembrane region" description="Helical" evidence="6">
    <location>
        <begin position="185"/>
        <end position="205"/>
    </location>
</feature>
<evidence type="ECO:0000256" key="4">
    <source>
        <dbReference type="ARBA" id="ARBA00022989"/>
    </source>
</evidence>
<dbReference type="EMBL" id="UINC01001053">
    <property type="protein sequence ID" value="SUZ69140.1"/>
    <property type="molecule type" value="Genomic_DNA"/>
</dbReference>
<evidence type="ECO:0000256" key="2">
    <source>
        <dbReference type="ARBA" id="ARBA00022448"/>
    </source>
</evidence>
<accession>A0A381PQF2</accession>
<dbReference type="Pfam" id="PF01384">
    <property type="entry name" value="PHO4"/>
    <property type="match status" value="1"/>
</dbReference>
<feature type="transmembrane region" description="Helical" evidence="6">
    <location>
        <begin position="44"/>
        <end position="64"/>
    </location>
</feature>
<feature type="transmembrane region" description="Helical" evidence="6">
    <location>
        <begin position="217"/>
        <end position="236"/>
    </location>
</feature>
<reference evidence="7" key="1">
    <citation type="submission" date="2018-05" db="EMBL/GenBank/DDBJ databases">
        <authorList>
            <person name="Lanie J.A."/>
            <person name="Ng W.-L."/>
            <person name="Kazmierczak K.M."/>
            <person name="Andrzejewski T.M."/>
            <person name="Davidsen T.M."/>
            <person name="Wayne K.J."/>
            <person name="Tettelin H."/>
            <person name="Glass J.I."/>
            <person name="Rusch D."/>
            <person name="Podicherti R."/>
            <person name="Tsui H.-C.T."/>
            <person name="Winkler M.E."/>
        </authorList>
    </citation>
    <scope>NUCLEOTIDE SEQUENCE</scope>
</reference>
<feature type="transmembrane region" description="Helical" evidence="6">
    <location>
        <begin position="395"/>
        <end position="416"/>
    </location>
</feature>
<keyword evidence="2" id="KW-0813">Transport</keyword>
<evidence type="ECO:0000256" key="5">
    <source>
        <dbReference type="ARBA" id="ARBA00023136"/>
    </source>
</evidence>
<feature type="transmembrane region" description="Helical" evidence="6">
    <location>
        <begin position="257"/>
        <end position="275"/>
    </location>
</feature>
<dbReference type="InterPro" id="IPR001204">
    <property type="entry name" value="Phos_transporter"/>
</dbReference>
<name>A0A381PQF2_9ZZZZ</name>